<sequence>MLIGIDLRWSKICAPRSLSKAEDSIKMRSKFRCYFEYYWACVFKVEFRTYSSELPIKAVSEVPKGALPAYCRPGFGPVWTLREKYQVNRTYPCKYTPGHLEMVDIGEDLFAKCQSEKVTAFNIFKQAFMA</sequence>
<accession>A0A9D4ZK92</accession>
<protein>
    <submittedName>
        <fullName evidence="1">Uncharacterized protein</fullName>
    </submittedName>
</protein>
<name>A0A9D4ZK92_ADICA</name>
<comment type="caution">
    <text evidence="1">The sequence shown here is derived from an EMBL/GenBank/DDBJ whole genome shotgun (WGS) entry which is preliminary data.</text>
</comment>
<organism evidence="1 2">
    <name type="scientific">Adiantum capillus-veneris</name>
    <name type="common">Maidenhair fern</name>
    <dbReference type="NCBI Taxonomy" id="13818"/>
    <lineage>
        <taxon>Eukaryota</taxon>
        <taxon>Viridiplantae</taxon>
        <taxon>Streptophyta</taxon>
        <taxon>Embryophyta</taxon>
        <taxon>Tracheophyta</taxon>
        <taxon>Polypodiopsida</taxon>
        <taxon>Polypodiidae</taxon>
        <taxon>Polypodiales</taxon>
        <taxon>Pteridineae</taxon>
        <taxon>Pteridaceae</taxon>
        <taxon>Vittarioideae</taxon>
        <taxon>Adiantum</taxon>
    </lineage>
</organism>
<evidence type="ECO:0000313" key="2">
    <source>
        <dbReference type="Proteomes" id="UP000886520"/>
    </source>
</evidence>
<keyword evidence="2" id="KW-1185">Reference proteome</keyword>
<gene>
    <name evidence="1" type="ORF">GOP47_0009007</name>
</gene>
<evidence type="ECO:0000313" key="1">
    <source>
        <dbReference type="EMBL" id="KAI5076942.1"/>
    </source>
</evidence>
<dbReference type="Proteomes" id="UP000886520">
    <property type="component" value="Chromosome 8"/>
</dbReference>
<dbReference type="EMBL" id="JABFUD020000008">
    <property type="protein sequence ID" value="KAI5076942.1"/>
    <property type="molecule type" value="Genomic_DNA"/>
</dbReference>
<dbReference type="PANTHER" id="PTHR36779">
    <property type="entry name" value="OSJNBA0083N12.13 PROTEIN"/>
    <property type="match status" value="1"/>
</dbReference>
<proteinExistence type="predicted"/>
<dbReference type="PANTHER" id="PTHR36779:SF1">
    <property type="entry name" value="OS04G0600400 PROTEIN"/>
    <property type="match status" value="1"/>
</dbReference>
<reference evidence="1" key="1">
    <citation type="submission" date="2021-01" db="EMBL/GenBank/DDBJ databases">
        <title>Adiantum capillus-veneris genome.</title>
        <authorList>
            <person name="Fang Y."/>
            <person name="Liao Q."/>
        </authorList>
    </citation>
    <scope>NUCLEOTIDE SEQUENCE</scope>
    <source>
        <strain evidence="1">H3</strain>
        <tissue evidence="1">Leaf</tissue>
    </source>
</reference>
<dbReference type="OrthoDB" id="1922696at2759"/>
<dbReference type="AlphaFoldDB" id="A0A9D4ZK92"/>